<evidence type="ECO:0000313" key="2">
    <source>
        <dbReference type="EMBL" id="MBY9073306.1"/>
    </source>
</evidence>
<dbReference type="EMBL" id="JAIEZQ010000001">
    <property type="protein sequence ID" value="MBY9073306.1"/>
    <property type="molecule type" value="Genomic_DNA"/>
</dbReference>
<evidence type="ECO:0000256" key="1">
    <source>
        <dbReference type="SAM" id="Phobius"/>
    </source>
</evidence>
<accession>A0ABS7RE58</accession>
<feature type="transmembrane region" description="Helical" evidence="1">
    <location>
        <begin position="41"/>
        <end position="60"/>
    </location>
</feature>
<keyword evidence="3" id="KW-1185">Reference proteome</keyword>
<reference evidence="2 3" key="1">
    <citation type="submission" date="2021-08" db="EMBL/GenBank/DDBJ databases">
        <title>Nocardioides bacterium WL0053 sp. nov., isolated from the sediment.</title>
        <authorList>
            <person name="Wang L."/>
            <person name="Zhang D."/>
            <person name="Zhang A."/>
        </authorList>
    </citation>
    <scope>NUCLEOTIDE SEQUENCE [LARGE SCALE GENOMIC DNA]</scope>
    <source>
        <strain evidence="2 3">WL0053</strain>
    </source>
</reference>
<protein>
    <recommendedName>
        <fullName evidence="4">PH (Pleckstrin Homology) domain-containing protein</fullName>
    </recommendedName>
</protein>
<gene>
    <name evidence="2" type="ORF">K1X13_00590</name>
</gene>
<evidence type="ECO:0008006" key="4">
    <source>
        <dbReference type="Google" id="ProtNLM"/>
    </source>
</evidence>
<organism evidence="2 3">
    <name type="scientific">Nocardioides jiangsuensis</name>
    <dbReference type="NCBI Taxonomy" id="2866161"/>
    <lineage>
        <taxon>Bacteria</taxon>
        <taxon>Bacillati</taxon>
        <taxon>Actinomycetota</taxon>
        <taxon>Actinomycetes</taxon>
        <taxon>Propionibacteriales</taxon>
        <taxon>Nocardioidaceae</taxon>
        <taxon>Nocardioides</taxon>
    </lineage>
</organism>
<name>A0ABS7RE58_9ACTN</name>
<keyword evidence="1" id="KW-0812">Transmembrane</keyword>
<proteinExistence type="predicted"/>
<dbReference type="RefSeq" id="WP_221023120.1">
    <property type="nucleotide sequence ID" value="NZ_JAIEZQ010000001.1"/>
</dbReference>
<dbReference type="Proteomes" id="UP000754710">
    <property type="component" value="Unassembled WGS sequence"/>
</dbReference>
<keyword evidence="1" id="KW-1133">Transmembrane helix</keyword>
<keyword evidence="1" id="KW-0472">Membrane</keyword>
<evidence type="ECO:0000313" key="3">
    <source>
        <dbReference type="Proteomes" id="UP000754710"/>
    </source>
</evidence>
<sequence>MSLPFTAKDHDVRIARDGWVYYVRGVKRSEPLDGGIGFGDGSLFGVAIWLLCGLAGRLLWRFQKSWKVGVVRFVDDDRVMPTSVVHEEKLASGVRPSARIAELVSAFESGSFDPTAS</sequence>
<comment type="caution">
    <text evidence="2">The sequence shown here is derived from an EMBL/GenBank/DDBJ whole genome shotgun (WGS) entry which is preliminary data.</text>
</comment>